<evidence type="ECO:0000256" key="7">
    <source>
        <dbReference type="ARBA" id="ARBA00023027"/>
    </source>
</evidence>
<evidence type="ECO:0000256" key="9">
    <source>
        <dbReference type="ARBA" id="ARBA00048126"/>
    </source>
</evidence>
<gene>
    <name evidence="13" type="ORF">HNQ61_003362</name>
</gene>
<keyword evidence="8 11" id="KW-0718">Serine biosynthesis</keyword>
<dbReference type="SUPFAM" id="SSF52283">
    <property type="entry name" value="Formate/glycerate dehydrogenase catalytic domain-like"/>
    <property type="match status" value="1"/>
</dbReference>
<accession>A0A841H143</accession>
<keyword evidence="14" id="KW-1185">Reference proteome</keyword>
<dbReference type="SUPFAM" id="SSF51735">
    <property type="entry name" value="NAD(P)-binding Rossmann-fold domains"/>
    <property type="match status" value="1"/>
</dbReference>
<evidence type="ECO:0000256" key="5">
    <source>
        <dbReference type="ARBA" id="ARBA00022605"/>
    </source>
</evidence>
<dbReference type="SUPFAM" id="SSF143548">
    <property type="entry name" value="Serine metabolism enzymes domain"/>
    <property type="match status" value="1"/>
</dbReference>
<comment type="pathway">
    <text evidence="2 11">Amino-acid biosynthesis; L-serine biosynthesis; L-serine from 3-phospho-D-glycerate: step 1/3.</text>
</comment>
<evidence type="ECO:0000256" key="11">
    <source>
        <dbReference type="RuleBase" id="RU363003"/>
    </source>
</evidence>
<proteinExistence type="inferred from homology"/>
<evidence type="ECO:0000256" key="2">
    <source>
        <dbReference type="ARBA" id="ARBA00005216"/>
    </source>
</evidence>
<keyword evidence="6 11" id="KW-0560">Oxidoreductase</keyword>
<keyword evidence="5 11" id="KW-0028">Amino-acid biosynthesis</keyword>
<dbReference type="SUPFAM" id="SSF55021">
    <property type="entry name" value="ACT-like"/>
    <property type="match status" value="1"/>
</dbReference>
<dbReference type="EC" id="1.1.1.95" evidence="11"/>
<dbReference type="InterPro" id="IPR006139">
    <property type="entry name" value="D-isomer_2_OHA_DH_cat_dom"/>
</dbReference>
<dbReference type="RefSeq" id="WP_170032443.1">
    <property type="nucleotide sequence ID" value="NZ_JABDTL010000001.1"/>
</dbReference>
<dbReference type="InterPro" id="IPR002912">
    <property type="entry name" value="ACT_dom"/>
</dbReference>
<evidence type="ECO:0000313" key="14">
    <source>
        <dbReference type="Proteomes" id="UP000582837"/>
    </source>
</evidence>
<dbReference type="FunFam" id="3.40.50.720:FF:000021">
    <property type="entry name" value="D-3-phosphoglycerate dehydrogenase"/>
    <property type="match status" value="1"/>
</dbReference>
<dbReference type="PANTHER" id="PTHR42789:SF1">
    <property type="entry name" value="D-ISOMER SPECIFIC 2-HYDROXYACID DEHYDROGENASE FAMILY PROTEIN (AFU_ORTHOLOGUE AFUA_6G10090)"/>
    <property type="match status" value="1"/>
</dbReference>
<evidence type="ECO:0000313" key="13">
    <source>
        <dbReference type="EMBL" id="MBB6071723.1"/>
    </source>
</evidence>
<dbReference type="InterPro" id="IPR045865">
    <property type="entry name" value="ACT-like_dom_sf"/>
</dbReference>
<dbReference type="NCBIfam" id="TIGR01327">
    <property type="entry name" value="PGDH"/>
    <property type="match status" value="1"/>
</dbReference>
<evidence type="ECO:0000256" key="6">
    <source>
        <dbReference type="ARBA" id="ARBA00023002"/>
    </source>
</evidence>
<dbReference type="GO" id="GO:0051287">
    <property type="term" value="F:NAD binding"/>
    <property type="evidence" value="ECO:0007669"/>
    <property type="project" value="UniProtKB-UniRule"/>
</dbReference>
<dbReference type="InterPro" id="IPR045626">
    <property type="entry name" value="PGDH_ASB_dom"/>
</dbReference>
<sequence>MTERRYRVLVTDEVDPEGVAILRAHPDIEVVEKPTRPLTEVLEEIGTYDAFIGRSATRVTREFLQAGERLRIIGRAGVGVDNVDLPTATELGIAVINAPGGNTVSVAELAFGVLIGLARHVPVAAESMRAGRWDRSKLGGIELRGKTMAIIGVGRIGGEMARRARAFGMQVIGYDPYIAAPRFEELAIERVERLNEALERADVLTVHVPLNNETRGMIGAPELSRMGRQAFVLNLARGGVVAEDALADALTSGRIAGAAVDAFDHEPLPVDSPLRAIPNLILTPHLGASTTDAQRNVAVEACEAVRDALVTGDLSAAMNSSGVGGAATRELRPLLLLADRLGRLGRALVPGALSSLEVRYTGPRENAPRPLLLSALQGALRDVVERRAINLVNAQHVAAERGIETAWAYVEPRGEQGEEIELRLEGGERSIRVGGALLGETHGRIIRIGGFRVDVAPRGVMMVIRNRDVPGVIGRVGTLLGEAGVNIAEYHQARLQIGGEALAAVSVDSRVPANVVDALCTLSEILEVRQVEME</sequence>
<dbReference type="Pfam" id="PF01842">
    <property type="entry name" value="ACT"/>
    <property type="match status" value="1"/>
</dbReference>
<evidence type="ECO:0000256" key="3">
    <source>
        <dbReference type="ARBA" id="ARBA00005854"/>
    </source>
</evidence>
<dbReference type="UniPathway" id="UPA00135">
    <property type="reaction ID" value="UER00196"/>
</dbReference>
<dbReference type="InterPro" id="IPR006236">
    <property type="entry name" value="PGDH"/>
</dbReference>
<evidence type="ECO:0000256" key="8">
    <source>
        <dbReference type="ARBA" id="ARBA00023299"/>
    </source>
</evidence>
<keyword evidence="7 11" id="KW-0520">NAD</keyword>
<dbReference type="Pfam" id="PF19304">
    <property type="entry name" value="PGDH_inter"/>
    <property type="match status" value="1"/>
</dbReference>
<dbReference type="GO" id="GO:0004617">
    <property type="term" value="F:phosphoglycerate dehydrogenase activity"/>
    <property type="evidence" value="ECO:0007669"/>
    <property type="project" value="UniProtKB-UniRule"/>
</dbReference>
<dbReference type="Gene3D" id="3.30.1330.90">
    <property type="entry name" value="D-3-phosphoglycerate dehydrogenase, domain 3"/>
    <property type="match status" value="1"/>
</dbReference>
<feature type="domain" description="ACT" evidence="12">
    <location>
        <begin position="461"/>
        <end position="533"/>
    </location>
</feature>
<evidence type="ECO:0000256" key="4">
    <source>
        <dbReference type="ARBA" id="ARBA00021582"/>
    </source>
</evidence>
<name>A0A841H143_9BACT</name>
<comment type="caution">
    <text evidence="13">The sequence shown here is derived from an EMBL/GenBank/DDBJ whole genome shotgun (WGS) entry which is preliminary data.</text>
</comment>
<dbReference type="Gene3D" id="3.30.70.260">
    <property type="match status" value="1"/>
</dbReference>
<reference evidence="13 14" key="1">
    <citation type="submission" date="2020-08" db="EMBL/GenBank/DDBJ databases">
        <title>Genomic Encyclopedia of Type Strains, Phase IV (KMG-IV): sequencing the most valuable type-strain genomes for metagenomic binning, comparative biology and taxonomic classification.</title>
        <authorList>
            <person name="Goeker M."/>
        </authorList>
    </citation>
    <scope>NUCLEOTIDE SEQUENCE [LARGE SCALE GENOMIC DNA]</scope>
    <source>
        <strain evidence="13 14">DSM 29007</strain>
    </source>
</reference>
<dbReference type="AlphaFoldDB" id="A0A841H143"/>
<dbReference type="CDD" id="cd12173">
    <property type="entry name" value="PGDH_4"/>
    <property type="match status" value="1"/>
</dbReference>
<dbReference type="InterPro" id="IPR029009">
    <property type="entry name" value="ASB_dom_sf"/>
</dbReference>
<dbReference type="InterPro" id="IPR029753">
    <property type="entry name" value="D-isomer_DH_CS"/>
</dbReference>
<dbReference type="InterPro" id="IPR006140">
    <property type="entry name" value="D-isomer_DH_NAD-bd"/>
</dbReference>
<dbReference type="Proteomes" id="UP000582837">
    <property type="component" value="Unassembled WGS sequence"/>
</dbReference>
<dbReference type="PANTHER" id="PTHR42789">
    <property type="entry name" value="D-ISOMER SPECIFIC 2-HYDROXYACID DEHYDROGENASE FAMILY PROTEIN (AFU_ORTHOLOGUE AFUA_6G10090)"/>
    <property type="match status" value="1"/>
</dbReference>
<organism evidence="13 14">
    <name type="scientific">Longimicrobium terrae</name>
    <dbReference type="NCBI Taxonomy" id="1639882"/>
    <lineage>
        <taxon>Bacteria</taxon>
        <taxon>Pseudomonadati</taxon>
        <taxon>Gemmatimonadota</taxon>
        <taxon>Longimicrobiia</taxon>
        <taxon>Longimicrobiales</taxon>
        <taxon>Longimicrobiaceae</taxon>
        <taxon>Longimicrobium</taxon>
    </lineage>
</organism>
<dbReference type="PROSITE" id="PS00065">
    <property type="entry name" value="D_2_HYDROXYACID_DH_1"/>
    <property type="match status" value="1"/>
</dbReference>
<comment type="catalytic activity">
    <reaction evidence="9">
        <text>(R)-2-hydroxyglutarate + NAD(+) = 2-oxoglutarate + NADH + H(+)</text>
        <dbReference type="Rhea" id="RHEA:49612"/>
        <dbReference type="ChEBI" id="CHEBI:15378"/>
        <dbReference type="ChEBI" id="CHEBI:15801"/>
        <dbReference type="ChEBI" id="CHEBI:16810"/>
        <dbReference type="ChEBI" id="CHEBI:57540"/>
        <dbReference type="ChEBI" id="CHEBI:57945"/>
        <dbReference type="EC" id="1.1.1.399"/>
    </reaction>
</comment>
<evidence type="ECO:0000259" key="12">
    <source>
        <dbReference type="PROSITE" id="PS51671"/>
    </source>
</evidence>
<dbReference type="InterPro" id="IPR050857">
    <property type="entry name" value="D-2-hydroxyacid_DH"/>
</dbReference>
<dbReference type="EMBL" id="JACHIA010000010">
    <property type="protein sequence ID" value="MBB6071723.1"/>
    <property type="molecule type" value="Genomic_DNA"/>
</dbReference>
<protein>
    <recommendedName>
        <fullName evidence="4 11">D-3-phosphoglycerate dehydrogenase</fullName>
        <ecNumber evidence="11">1.1.1.95</ecNumber>
    </recommendedName>
</protein>
<comment type="function">
    <text evidence="1">Catalyzes the reversible oxidation of 3-phospho-D-glycerate to 3-phosphonooxypyruvate, the first step of the phosphorylated L-serine biosynthesis pathway. Also catalyzes the reversible oxidation of 2-hydroxyglutarate to 2-oxoglutarate.</text>
</comment>
<evidence type="ECO:0000256" key="1">
    <source>
        <dbReference type="ARBA" id="ARBA00003800"/>
    </source>
</evidence>
<dbReference type="PROSITE" id="PS00670">
    <property type="entry name" value="D_2_HYDROXYACID_DH_2"/>
    <property type="match status" value="1"/>
</dbReference>
<dbReference type="CDD" id="cd04902">
    <property type="entry name" value="ACT_3PGDH-xct"/>
    <property type="match status" value="1"/>
</dbReference>
<evidence type="ECO:0000256" key="10">
    <source>
        <dbReference type="ARBA" id="ARBA00048731"/>
    </source>
</evidence>
<comment type="catalytic activity">
    <reaction evidence="10 11">
        <text>(2R)-3-phosphoglycerate + NAD(+) = 3-phosphooxypyruvate + NADH + H(+)</text>
        <dbReference type="Rhea" id="RHEA:12641"/>
        <dbReference type="ChEBI" id="CHEBI:15378"/>
        <dbReference type="ChEBI" id="CHEBI:18110"/>
        <dbReference type="ChEBI" id="CHEBI:57540"/>
        <dbReference type="ChEBI" id="CHEBI:57945"/>
        <dbReference type="ChEBI" id="CHEBI:58272"/>
        <dbReference type="EC" id="1.1.1.95"/>
    </reaction>
</comment>
<comment type="similarity">
    <text evidence="3 11">Belongs to the D-isomer specific 2-hydroxyacid dehydrogenase family.</text>
</comment>
<dbReference type="InterPro" id="IPR036291">
    <property type="entry name" value="NAD(P)-bd_dom_sf"/>
</dbReference>
<dbReference type="GO" id="GO:0006564">
    <property type="term" value="P:L-serine biosynthetic process"/>
    <property type="evidence" value="ECO:0007669"/>
    <property type="project" value="UniProtKB-UniRule"/>
</dbReference>
<dbReference type="InterPro" id="IPR029752">
    <property type="entry name" value="D-isomer_DH_CS1"/>
</dbReference>
<dbReference type="Gene3D" id="3.40.50.720">
    <property type="entry name" value="NAD(P)-binding Rossmann-like Domain"/>
    <property type="match status" value="2"/>
</dbReference>
<dbReference type="Pfam" id="PF00389">
    <property type="entry name" value="2-Hacid_dh"/>
    <property type="match status" value="1"/>
</dbReference>
<dbReference type="Pfam" id="PF02826">
    <property type="entry name" value="2-Hacid_dh_C"/>
    <property type="match status" value="1"/>
</dbReference>
<dbReference type="PROSITE" id="PS51671">
    <property type="entry name" value="ACT"/>
    <property type="match status" value="1"/>
</dbReference>